<dbReference type="AlphaFoldDB" id="X8AEJ6"/>
<name>X8AEJ6_MYCXE</name>
<comment type="caution">
    <text evidence="1">The sequence shown here is derived from an EMBL/GenBank/DDBJ whole genome shotgun (WGS) entry which is preliminary data.</text>
</comment>
<protein>
    <submittedName>
        <fullName evidence="1">Uncharacterized protein</fullName>
    </submittedName>
</protein>
<accession>X8AEJ6</accession>
<organism evidence="1">
    <name type="scientific">Mycobacterium xenopi 4042</name>
    <dbReference type="NCBI Taxonomy" id="1299334"/>
    <lineage>
        <taxon>Bacteria</taxon>
        <taxon>Bacillati</taxon>
        <taxon>Actinomycetota</taxon>
        <taxon>Actinomycetes</taxon>
        <taxon>Mycobacteriales</taxon>
        <taxon>Mycobacteriaceae</taxon>
        <taxon>Mycobacterium</taxon>
    </lineage>
</organism>
<evidence type="ECO:0000313" key="1">
    <source>
        <dbReference type="EMBL" id="EUA30317.1"/>
    </source>
</evidence>
<reference evidence="1" key="1">
    <citation type="submission" date="2014-01" db="EMBL/GenBank/DDBJ databases">
        <authorList>
            <person name="Brown-Elliot B."/>
            <person name="Wallace R."/>
            <person name="Lenaerts A."/>
            <person name="Ordway D."/>
            <person name="DeGroote M.A."/>
            <person name="Parker T."/>
            <person name="Sizemore C."/>
            <person name="Tallon L.J."/>
            <person name="Sadzewicz L.K."/>
            <person name="Sengamalay N."/>
            <person name="Fraser C.M."/>
            <person name="Hine E."/>
            <person name="Shefchek K.A."/>
            <person name="Das S.P."/>
            <person name="Tettelin H."/>
        </authorList>
    </citation>
    <scope>NUCLEOTIDE SEQUENCE [LARGE SCALE GENOMIC DNA]</scope>
    <source>
        <strain evidence="1">4042</strain>
    </source>
</reference>
<dbReference type="EMBL" id="JAOB01000060">
    <property type="protein sequence ID" value="EUA30317.1"/>
    <property type="molecule type" value="Genomic_DNA"/>
</dbReference>
<gene>
    <name evidence="1" type="ORF">I553_4574</name>
</gene>
<proteinExistence type="predicted"/>
<sequence length="37" mass="4154">MFSNAKTAPLAAHVAARTTDWLRMSFNAARRWSWSGS</sequence>